<keyword evidence="1" id="KW-1133">Transmembrane helix</keyword>
<evidence type="ECO:0000313" key="2">
    <source>
        <dbReference type="EMBL" id="EFC51094.1"/>
    </source>
</evidence>
<accession>A0A9W5MYE6</accession>
<proteinExistence type="predicted"/>
<keyword evidence="1" id="KW-0472">Membrane</keyword>
<dbReference type="NCBIfam" id="TIGR02117">
    <property type="entry name" value="chp_urease_rgn"/>
    <property type="match status" value="1"/>
</dbReference>
<dbReference type="InterPro" id="IPR011727">
    <property type="entry name" value="CHP02117"/>
</dbReference>
<dbReference type="AlphaFoldDB" id="A0A9W5MYE6"/>
<dbReference type="EMBL" id="ACEO02000014">
    <property type="protein sequence ID" value="EFC51094.1"/>
    <property type="molecule type" value="Genomic_DNA"/>
</dbReference>
<keyword evidence="1" id="KW-0812">Transmembrane</keyword>
<name>A0A9W5MYE6_NEISU</name>
<evidence type="ECO:0000313" key="3">
    <source>
        <dbReference type="Proteomes" id="UP000004621"/>
    </source>
</evidence>
<protein>
    <recommendedName>
        <fullName evidence="4">TIGR02117 family protein</fullName>
    </recommendedName>
</protein>
<dbReference type="RefSeq" id="WP_004520941.1">
    <property type="nucleotide sequence ID" value="NZ_ACEO02000014.1"/>
</dbReference>
<sequence>MRSFLHILKKIGKIALIIPIFALLYFLSAWMMASLPLNEEQPKGEITLFLVSNGVHTDVVMPLKNDIFDWSDVVNPKDTLTADPQITHIGLGWGERNFYLYTPEWKDLTFSNALGALSGLNRTLIHVTYYPFEPRENSHVVKFLVTAEQYRNLTKSLLAGFQQENGQPILLKGIHHQSNDAFYEAKGRYHLFNTCNTWLNDKLVESGLKGVYWTPFSSPLLEQYR</sequence>
<feature type="transmembrane region" description="Helical" evidence="1">
    <location>
        <begin position="12"/>
        <end position="33"/>
    </location>
</feature>
<evidence type="ECO:0000256" key="1">
    <source>
        <dbReference type="SAM" id="Phobius"/>
    </source>
</evidence>
<reference evidence="2 3" key="1">
    <citation type="submission" date="2010-01" db="EMBL/GenBank/DDBJ databases">
        <authorList>
            <person name="Weinstock G."/>
            <person name="Sodergren E."/>
            <person name="Clifton S."/>
            <person name="Fulton L."/>
            <person name="Fulton B."/>
            <person name="Courtney L."/>
            <person name="Fronick C."/>
            <person name="Harrison M."/>
            <person name="Strong C."/>
            <person name="Farmer C."/>
            <person name="Delahaunty K."/>
            <person name="Markovic C."/>
            <person name="Hall O."/>
            <person name="Minx P."/>
            <person name="Tomlinson C."/>
            <person name="Mitreva M."/>
            <person name="Nelson J."/>
            <person name="Hou S."/>
            <person name="Wollam A."/>
            <person name="Pepin K.H."/>
            <person name="Johnson M."/>
            <person name="Bhonagiri V."/>
            <person name="Nash W.E."/>
            <person name="Warren W."/>
            <person name="Chinwalla A."/>
            <person name="Mardis E.R."/>
            <person name="Wilson R.K."/>
        </authorList>
    </citation>
    <scope>NUCLEOTIDE SEQUENCE [LARGE SCALE GENOMIC DNA]</scope>
    <source>
        <strain evidence="2 3">NJ9703</strain>
    </source>
</reference>
<gene>
    <name evidence="2" type="ORF">NEISUBOT_05425</name>
</gene>
<dbReference type="Pfam" id="PF09601">
    <property type="entry name" value="DUF2459"/>
    <property type="match status" value="1"/>
</dbReference>
<comment type="caution">
    <text evidence="2">The sequence shown here is derived from an EMBL/GenBank/DDBJ whole genome shotgun (WGS) entry which is preliminary data.</text>
</comment>
<dbReference type="Proteomes" id="UP000004621">
    <property type="component" value="Unassembled WGS sequence"/>
</dbReference>
<evidence type="ECO:0008006" key="4">
    <source>
        <dbReference type="Google" id="ProtNLM"/>
    </source>
</evidence>
<organism evidence="2 3">
    <name type="scientific">Neisseria subflava NJ9703</name>
    <dbReference type="NCBI Taxonomy" id="546268"/>
    <lineage>
        <taxon>Bacteria</taxon>
        <taxon>Pseudomonadati</taxon>
        <taxon>Pseudomonadota</taxon>
        <taxon>Betaproteobacteria</taxon>
        <taxon>Neisseriales</taxon>
        <taxon>Neisseriaceae</taxon>
        <taxon>Neisseria</taxon>
    </lineage>
</organism>